<evidence type="ECO:0000256" key="4">
    <source>
        <dbReference type="ARBA" id="ARBA00023136"/>
    </source>
</evidence>
<dbReference type="InterPro" id="IPR015867">
    <property type="entry name" value="N-reg_PII/ATP_PRibTrfase_C"/>
</dbReference>
<feature type="transmembrane region" description="Helical" evidence="5">
    <location>
        <begin position="20"/>
        <end position="48"/>
    </location>
</feature>
<evidence type="ECO:0000256" key="2">
    <source>
        <dbReference type="ARBA" id="ARBA00022692"/>
    </source>
</evidence>
<reference evidence="6 7" key="1">
    <citation type="submission" date="2019-03" db="EMBL/GenBank/DDBJ databases">
        <title>Genomic Encyclopedia of Type Strains, Phase IV (KMG-IV): sequencing the most valuable type-strain genomes for metagenomic binning, comparative biology and taxonomic classification.</title>
        <authorList>
            <person name="Goeker M."/>
        </authorList>
    </citation>
    <scope>NUCLEOTIDE SEQUENCE [LARGE SCALE GENOMIC DNA]</scope>
    <source>
        <strain evidence="6 7">DSM 103428</strain>
    </source>
</reference>
<feature type="transmembrane region" description="Helical" evidence="5">
    <location>
        <begin position="150"/>
        <end position="175"/>
    </location>
</feature>
<feature type="transmembrane region" description="Helical" evidence="5">
    <location>
        <begin position="55"/>
        <end position="73"/>
    </location>
</feature>
<gene>
    <name evidence="6" type="ORF">C7378_1475</name>
</gene>
<dbReference type="InterPro" id="IPR050368">
    <property type="entry name" value="ClC-type_chloride_channel"/>
</dbReference>
<organism evidence="6 7">
    <name type="scientific">Acidipila rosea</name>
    <dbReference type="NCBI Taxonomy" id="768535"/>
    <lineage>
        <taxon>Bacteria</taxon>
        <taxon>Pseudomonadati</taxon>
        <taxon>Acidobacteriota</taxon>
        <taxon>Terriglobia</taxon>
        <taxon>Terriglobales</taxon>
        <taxon>Acidobacteriaceae</taxon>
        <taxon>Acidipila</taxon>
    </lineage>
</organism>
<feature type="transmembrane region" description="Helical" evidence="5">
    <location>
        <begin position="262"/>
        <end position="279"/>
    </location>
</feature>
<sequence>MPETSLRNSLSEQLYLFLELGRWIPVSAIVGIMAGSASALLLASLAFVTRIRENHVWLILLLAPAGWLVGLLYKEFGSTVEGGNNLILEEIHDPTSTIPIRMTPLVLLGTIVTHFFGGSAGREGTAIQMGASLADQLARPFRMTPHDRRILLMAGISAGFGSVFGTPLAGAIFGLEVLAIGKLSYEAITPCILSAFIGDIVTHAWGIHHAVYQVMDVPKMSVRGVAYSILAGVAFGIIGMTFAKLTHLVSHTARKFIANPTLRPVAGGLIVTVAVFGIGTSRTLKYIGLGLPTISAAFMVKLPFYDFAAKILFTAVTLGTGFKGGEVTPLFYIGSTLGNALSHVLPLPSSLLAGMGFVAVFAGAANTPIASTLMAVELFGAEAGAYAAIACVISYLFSGHAGIYQAQRVGRSKNLKNVAEEGLSIGSVATLRIAPEENLLDNLNIYGFFGGMQMEHLGVLRMYFSASEMRRPDSWWKRIAPQALGAFLLKQAKDHGIEQALLHRVIGGYLKGQELAMDTGEIPPARLPQCLELVGDKEDLESFVKHNRDHLAKVRVVFLYGREAEIEAAIERQELEEALEMERDESFNAKPRAEG</sequence>
<evidence type="ECO:0000256" key="1">
    <source>
        <dbReference type="ARBA" id="ARBA00004141"/>
    </source>
</evidence>
<dbReference type="Gene3D" id="3.30.70.120">
    <property type="match status" value="1"/>
</dbReference>
<name>A0A4R1L954_9BACT</name>
<dbReference type="SUPFAM" id="SSF54913">
    <property type="entry name" value="GlnB-like"/>
    <property type="match status" value="1"/>
</dbReference>
<dbReference type="Pfam" id="PF00654">
    <property type="entry name" value="Voltage_CLC"/>
    <property type="match status" value="1"/>
</dbReference>
<dbReference type="Proteomes" id="UP000295210">
    <property type="component" value="Unassembled WGS sequence"/>
</dbReference>
<evidence type="ECO:0000256" key="3">
    <source>
        <dbReference type="ARBA" id="ARBA00022989"/>
    </source>
</evidence>
<accession>A0A4R1L954</accession>
<comment type="subcellular location">
    <subcellularLocation>
        <location evidence="1">Membrane</location>
        <topology evidence="1">Multi-pass membrane protein</topology>
    </subcellularLocation>
</comment>
<feature type="transmembrane region" description="Helical" evidence="5">
    <location>
        <begin position="224"/>
        <end position="242"/>
    </location>
</feature>
<evidence type="ECO:0000313" key="6">
    <source>
        <dbReference type="EMBL" id="TCK73857.1"/>
    </source>
</evidence>
<keyword evidence="7" id="KW-1185">Reference proteome</keyword>
<feature type="transmembrane region" description="Helical" evidence="5">
    <location>
        <begin position="385"/>
        <end position="406"/>
    </location>
</feature>
<dbReference type="GO" id="GO:0016020">
    <property type="term" value="C:membrane"/>
    <property type="evidence" value="ECO:0007669"/>
    <property type="project" value="UniProtKB-SubCell"/>
</dbReference>
<evidence type="ECO:0000313" key="7">
    <source>
        <dbReference type="Proteomes" id="UP000295210"/>
    </source>
</evidence>
<feature type="transmembrane region" description="Helical" evidence="5">
    <location>
        <begin position="286"/>
        <end position="305"/>
    </location>
</feature>
<dbReference type="PRINTS" id="PR00762">
    <property type="entry name" value="CLCHANNEL"/>
</dbReference>
<dbReference type="AlphaFoldDB" id="A0A4R1L954"/>
<feature type="transmembrane region" description="Helical" evidence="5">
    <location>
        <begin position="344"/>
        <end position="365"/>
    </location>
</feature>
<feature type="transmembrane region" description="Helical" evidence="5">
    <location>
        <begin position="98"/>
        <end position="117"/>
    </location>
</feature>
<keyword evidence="4 5" id="KW-0472">Membrane</keyword>
<dbReference type="CDD" id="cd03682">
    <property type="entry name" value="ClC_sycA_like"/>
    <property type="match status" value="1"/>
</dbReference>
<evidence type="ECO:0000256" key="5">
    <source>
        <dbReference type="SAM" id="Phobius"/>
    </source>
</evidence>
<dbReference type="InterPro" id="IPR001807">
    <property type="entry name" value="ClC"/>
</dbReference>
<proteinExistence type="predicted"/>
<keyword evidence="2 5" id="KW-0812">Transmembrane</keyword>
<feature type="transmembrane region" description="Helical" evidence="5">
    <location>
        <begin position="311"/>
        <end position="332"/>
    </location>
</feature>
<keyword evidence="3 5" id="KW-1133">Transmembrane helix</keyword>
<dbReference type="InterPro" id="IPR014743">
    <property type="entry name" value="Cl-channel_core"/>
</dbReference>
<dbReference type="PANTHER" id="PTHR43427">
    <property type="entry name" value="CHLORIDE CHANNEL PROTEIN CLC-E"/>
    <property type="match status" value="1"/>
</dbReference>
<dbReference type="SUPFAM" id="SSF81340">
    <property type="entry name" value="Clc chloride channel"/>
    <property type="match status" value="1"/>
</dbReference>
<comment type="caution">
    <text evidence="6">The sequence shown here is derived from an EMBL/GenBank/DDBJ whole genome shotgun (WGS) entry which is preliminary data.</text>
</comment>
<dbReference type="GO" id="GO:0015108">
    <property type="term" value="F:chloride transmembrane transporter activity"/>
    <property type="evidence" value="ECO:0007669"/>
    <property type="project" value="InterPro"/>
</dbReference>
<dbReference type="InterPro" id="IPR011322">
    <property type="entry name" value="N-reg_PII-like_a/b"/>
</dbReference>
<dbReference type="PANTHER" id="PTHR43427:SF12">
    <property type="entry name" value="CHLORIDE TRANSPORTER"/>
    <property type="match status" value="1"/>
</dbReference>
<dbReference type="EMBL" id="SMGK01000002">
    <property type="protein sequence ID" value="TCK73857.1"/>
    <property type="molecule type" value="Genomic_DNA"/>
</dbReference>
<protein>
    <submittedName>
        <fullName evidence="6">H+/Cl-antiporter ClcA</fullName>
    </submittedName>
</protein>
<dbReference type="Gene3D" id="1.10.3080.10">
    <property type="entry name" value="Clc chloride channel"/>
    <property type="match status" value="1"/>
</dbReference>
<feature type="transmembrane region" description="Helical" evidence="5">
    <location>
        <begin position="187"/>
        <end position="212"/>
    </location>
</feature>